<dbReference type="PANTHER" id="PTHR23159:SF60">
    <property type="entry name" value="SPINDLE ASSEMBLY ABNORMAL PROTEIN 4"/>
    <property type="match status" value="1"/>
</dbReference>
<name>A0A2W7PK12_9BURK</name>
<dbReference type="Proteomes" id="UP000249638">
    <property type="component" value="Unassembled WGS sequence"/>
</dbReference>
<evidence type="ECO:0000313" key="4">
    <source>
        <dbReference type="Proteomes" id="UP000249638"/>
    </source>
</evidence>
<proteinExistence type="predicted"/>
<feature type="compositionally biased region" description="Polar residues" evidence="2">
    <location>
        <begin position="349"/>
        <end position="363"/>
    </location>
</feature>
<feature type="region of interest" description="Disordered" evidence="2">
    <location>
        <begin position="349"/>
        <end position="386"/>
    </location>
</feature>
<dbReference type="SUPFAM" id="SSF52540">
    <property type="entry name" value="P-loop containing nucleoside triphosphate hydrolases"/>
    <property type="match status" value="1"/>
</dbReference>
<dbReference type="NCBIfam" id="TIGR02680">
    <property type="entry name" value="TIGR02680 family protein"/>
    <property type="match status" value="1"/>
</dbReference>
<feature type="compositionally biased region" description="Basic and acidic residues" evidence="2">
    <location>
        <begin position="492"/>
        <end position="511"/>
    </location>
</feature>
<dbReference type="Pfam" id="PF13558">
    <property type="entry name" value="SbcC_Walker_B"/>
    <property type="match status" value="1"/>
</dbReference>
<feature type="region of interest" description="Disordered" evidence="2">
    <location>
        <begin position="480"/>
        <end position="513"/>
    </location>
</feature>
<evidence type="ECO:0000256" key="2">
    <source>
        <dbReference type="SAM" id="MobiDB-lite"/>
    </source>
</evidence>
<dbReference type="InterPro" id="IPR027417">
    <property type="entry name" value="P-loop_NTPase"/>
</dbReference>
<feature type="region of interest" description="Disordered" evidence="2">
    <location>
        <begin position="601"/>
        <end position="624"/>
    </location>
</feature>
<keyword evidence="4" id="KW-1185">Reference proteome</keyword>
<evidence type="ECO:0000313" key="3">
    <source>
        <dbReference type="EMBL" id="PZX25398.1"/>
    </source>
</evidence>
<feature type="coiled-coil region" evidence="1">
    <location>
        <begin position="819"/>
        <end position="853"/>
    </location>
</feature>
<keyword evidence="1" id="KW-0175">Coiled coil</keyword>
<gene>
    <name evidence="3" type="ORF">C7416_108138</name>
</gene>
<feature type="compositionally biased region" description="Basic and acidic residues" evidence="2">
    <location>
        <begin position="364"/>
        <end position="386"/>
    </location>
</feature>
<dbReference type="EMBL" id="QKZN01000008">
    <property type="protein sequence ID" value="PZX25398.1"/>
    <property type="molecule type" value="Genomic_DNA"/>
</dbReference>
<sequence>MTDMLFDAPPPNRPALPEPLRDRWQPLRIGLVDLFHYDSEEFWFRDGHLLLRGNNGTGKSKVLSLTLPFLFDAQLRSSRIEPDGDNGKKMSWNLLMDTFPRRIGYAWIEVGWRQPDGTARYLTLGAGMSAVAGKAQVESWFFIIDGTSVTQVPRIGQDLWLSSEQRIVLTRERLREALEPYSCAKVFESASSYRRAVDEALFQLGPRRYEALMDTLIQLRQPQLSKKPDEAGLSHALTEALPPMPAELLADVAVALNQLEEDREQLDKSRQLEQAVRHFERRYREYAGALTRRQARELRQAQTAFDNASEERNKAQSALNDAAKAEDEAVTAHDAAKLVLASARERLETLQSDPANQDANRLSQAERDADERLREAASAERQRDMARQQLLREEERCLASDQRAEAARNETALTREQCAVAAEAGGITFALSESFLLTSSFDELAKKQAAALAEAGTVLRNAAVKRRDEIRHMEQRHAQLATRRATLQTQQDNHRDRLAEAEEAAERRQQAELEADAAGSALVDAWSDHSCTLKELEFDGDAVLPALAAWTARPQGSNPAQAAIVSAHARASVRYATRQASLAASRAELEQRRNALLAEQEQLSAGQDTAPPVPHTRGPGVREGRAGAPLWQLVDFRDGVTPDERAGLEAALEASGLLDAWITPDGSVTDTSGKPILDTHWHRRATVAGHSLLSKLEPSTSEQSPLEPELIERLLAAVSCAPTDDKSAESWISADGSFRLGALAGAWHKAEAVYIGHSARSRARERRLAVIAAQLRDIDAEEGELIQAFELLSEARGRAEVEVERAPSDAPLHHASLAAISAGRELQNAQGRLAQAEAQCREAEDHHFKAREQLENDAKDLQLPTALEDLFDIASAVDRYTDAIHALLQAVREWCNAWSNHLVQQERAEEARALFAQREEELSTANERAEKARTRFDVLQSTIGAKVETLQKNLRDAGDIVRQAEIDLDLKQNQCTRTGEARAVAGAMAETAERVLMERTAARVQAVEHLQRFAESSLLTSALPDLTLPHGIGVWTIDPALQVARRAEQALQGIADDAANWERIQRTVSEELTELQRLAGALGHHATSEPNDWGFTVHVIYQNRPERPDALAAHLAEDIAQRSELLSAREREILENHLEAEIASEIQRLMRAADRQLGAINEELYKRPTSTGVRYRLQWQPLSPEEGGPAGLDIARQRLLNTSSDLWSAEDRHVVGTMLHEQIVQERARAENDPTVSGASLNDQLARALDYRRWHRFRVQRQRDKGSAWQKLSGPASSGERALGLTVPLFAAIASFYGRGGSPHAPRLMLLDEAFAGIDDAARAHCMGLIREFDLDFVITSEREWACYAELPGVSICQLQRREGIDAVFVSRWTWDGRAKRQDSDPDRRFPDA</sequence>
<organism evidence="3 4">
    <name type="scientific">Cupriavidus phytorum</name>
    <dbReference type="NCBI Taxonomy" id="3024399"/>
    <lineage>
        <taxon>Bacteria</taxon>
        <taxon>Pseudomonadati</taxon>
        <taxon>Pseudomonadota</taxon>
        <taxon>Betaproteobacteria</taxon>
        <taxon>Burkholderiales</taxon>
        <taxon>Burkholderiaceae</taxon>
        <taxon>Cupriavidus</taxon>
    </lineage>
</organism>
<accession>A0A2W7PK12</accession>
<dbReference type="InterPro" id="IPR013496">
    <property type="entry name" value="CHP02680"/>
</dbReference>
<feature type="coiled-coil region" evidence="1">
    <location>
        <begin position="908"/>
        <end position="967"/>
    </location>
</feature>
<reference evidence="3" key="1">
    <citation type="submission" date="2018-06" db="EMBL/GenBank/DDBJ databases">
        <title>Genomic Encyclopedia of Type Strains, Phase IV (KMG-V): Genome sequencing to study the core and pangenomes of soil and plant-associated prokaryotes.</title>
        <authorList>
            <person name="Whitman W."/>
        </authorList>
    </citation>
    <scope>NUCLEOTIDE SEQUENCE [LARGE SCALE GENOMIC DNA]</scope>
    <source>
        <strain evidence="3">MLR2-44</strain>
    </source>
</reference>
<protein>
    <submittedName>
        <fullName evidence="3">Uncharacterized protein (TIGR02680 family)</fullName>
    </submittedName>
</protein>
<comment type="caution">
    <text evidence="3">The sequence shown here is derived from an EMBL/GenBank/DDBJ whole genome shotgun (WGS) entry which is preliminary data.</text>
</comment>
<dbReference type="PANTHER" id="PTHR23159">
    <property type="entry name" value="CENTROSOMAL PROTEIN 2"/>
    <property type="match status" value="1"/>
</dbReference>
<evidence type="ECO:0000256" key="1">
    <source>
        <dbReference type="SAM" id="Coils"/>
    </source>
</evidence>